<name>A0A371FUW7_MUCPR</name>
<dbReference type="PANTHER" id="PTHR32161">
    <property type="entry name" value="DPP6 N-TERMINAL DOMAIN-LIKE PROTEIN"/>
    <property type="match status" value="1"/>
</dbReference>
<dbReference type="InterPro" id="IPR011042">
    <property type="entry name" value="6-blade_b-propeller_TolB-like"/>
</dbReference>
<proteinExistence type="predicted"/>
<accession>A0A371FUW7</accession>
<protein>
    <submittedName>
        <fullName evidence="2">Uncharacterized protein</fullName>
    </submittedName>
</protein>
<dbReference type="EMBL" id="QJKJ01007737">
    <property type="protein sequence ID" value="RDX82114.1"/>
    <property type="molecule type" value="Genomic_DNA"/>
</dbReference>
<dbReference type="Proteomes" id="UP000257109">
    <property type="component" value="Unassembled WGS sequence"/>
</dbReference>
<feature type="non-terminal residue" evidence="2">
    <location>
        <position position="1"/>
    </location>
</feature>
<dbReference type="STRING" id="157652.A0A371FUW7"/>
<evidence type="ECO:0000313" key="3">
    <source>
        <dbReference type="Proteomes" id="UP000257109"/>
    </source>
</evidence>
<keyword evidence="3" id="KW-1185">Reference proteome</keyword>
<sequence>MPVTRNQANSTIKGDEDTLQRLLRAMASLHERSGEHSRLSAKAIRRQWEAEERHRLAEEQYTEALKMNPRPSHPPASFQTQEYISGGIIPGHLKGFGRPGEFGQRPLLFDVPKARTPHDQFERVLRNPLWVCRGTSGDKGNGGNRDDIRDESKVSTPHLCMKYLEGKVNFCQLLRPGPRLVPPVGRLKIVPYGGVEGGTTNFDLYLIHPNKTGLRKVIQSGLGGRINHPCFSPNGNTIVFASDYASILMEPISNSDNALPYGEMFNDRLDGSGLKRLTHDLYEDGTPAWSPNYIQPVDVERPNARPYCSFNDYDIFNKMPNTTTMSVPNPQYLMHYLIKAGVKSHDSILRDTPSPPPPKAGRRQRKGERGHTGKGHKSHLCQSPSLRRGAVRG</sequence>
<organism evidence="2 3">
    <name type="scientific">Mucuna pruriens</name>
    <name type="common">Velvet bean</name>
    <name type="synonym">Dolichos pruriens</name>
    <dbReference type="NCBI Taxonomy" id="157652"/>
    <lineage>
        <taxon>Eukaryota</taxon>
        <taxon>Viridiplantae</taxon>
        <taxon>Streptophyta</taxon>
        <taxon>Embryophyta</taxon>
        <taxon>Tracheophyta</taxon>
        <taxon>Spermatophyta</taxon>
        <taxon>Magnoliopsida</taxon>
        <taxon>eudicotyledons</taxon>
        <taxon>Gunneridae</taxon>
        <taxon>Pentapetalae</taxon>
        <taxon>rosids</taxon>
        <taxon>fabids</taxon>
        <taxon>Fabales</taxon>
        <taxon>Fabaceae</taxon>
        <taxon>Papilionoideae</taxon>
        <taxon>50 kb inversion clade</taxon>
        <taxon>NPAAA clade</taxon>
        <taxon>indigoferoid/millettioid clade</taxon>
        <taxon>Phaseoleae</taxon>
        <taxon>Mucuna</taxon>
    </lineage>
</organism>
<reference evidence="2" key="1">
    <citation type="submission" date="2018-05" db="EMBL/GenBank/DDBJ databases">
        <title>Draft genome of Mucuna pruriens seed.</title>
        <authorList>
            <person name="Nnadi N.E."/>
            <person name="Vos R."/>
            <person name="Hasami M.H."/>
            <person name="Devisetty U.K."/>
            <person name="Aguiy J.C."/>
        </authorList>
    </citation>
    <scope>NUCLEOTIDE SEQUENCE [LARGE SCALE GENOMIC DNA]</scope>
    <source>
        <strain evidence="2">JCA_2017</strain>
    </source>
</reference>
<gene>
    <name evidence="2" type="ORF">CR513_37137</name>
</gene>
<dbReference type="Gene3D" id="2.120.10.30">
    <property type="entry name" value="TolB, C-terminal domain"/>
    <property type="match status" value="1"/>
</dbReference>
<dbReference type="InterPro" id="IPR011659">
    <property type="entry name" value="WD40"/>
</dbReference>
<dbReference type="OrthoDB" id="43744at2759"/>
<feature type="compositionally biased region" description="Basic residues" evidence="1">
    <location>
        <begin position="360"/>
        <end position="379"/>
    </location>
</feature>
<dbReference type="AlphaFoldDB" id="A0A371FUW7"/>
<evidence type="ECO:0000256" key="1">
    <source>
        <dbReference type="SAM" id="MobiDB-lite"/>
    </source>
</evidence>
<dbReference type="SUPFAM" id="SSF69304">
    <property type="entry name" value="Tricorn protease N-terminal domain"/>
    <property type="match status" value="1"/>
</dbReference>
<comment type="caution">
    <text evidence="2">The sequence shown here is derived from an EMBL/GenBank/DDBJ whole genome shotgun (WGS) entry which is preliminary data.</text>
</comment>
<evidence type="ECO:0000313" key="2">
    <source>
        <dbReference type="EMBL" id="RDX82114.1"/>
    </source>
</evidence>
<dbReference type="Pfam" id="PF07676">
    <property type="entry name" value="PD40"/>
    <property type="match status" value="1"/>
</dbReference>
<dbReference type="PANTHER" id="PTHR32161:SF8">
    <property type="entry name" value="DPP6 N-TERMINAL DOMAIN-LIKE PROTEIN"/>
    <property type="match status" value="1"/>
</dbReference>
<feature type="region of interest" description="Disordered" evidence="1">
    <location>
        <begin position="345"/>
        <end position="393"/>
    </location>
</feature>